<evidence type="ECO:0000313" key="2">
    <source>
        <dbReference type="Proteomes" id="UP000184260"/>
    </source>
</evidence>
<keyword evidence="2" id="KW-1185">Reference proteome</keyword>
<accession>A0A1M6XBN8</accession>
<protein>
    <submittedName>
        <fullName evidence="1">Uncharacterized protein</fullName>
    </submittedName>
</protein>
<gene>
    <name evidence="1" type="ORF">SAMN05443669_1001197</name>
</gene>
<name>A0A1M6XBN8_9FLAO</name>
<dbReference type="RefSeq" id="WP_073350955.1">
    <property type="nucleotide sequence ID" value="NZ_FRBU01000001.1"/>
</dbReference>
<dbReference type="OrthoDB" id="1338117at2"/>
<dbReference type="AlphaFoldDB" id="A0A1M6XBN8"/>
<evidence type="ECO:0000313" key="1">
    <source>
        <dbReference type="EMBL" id="SHL03299.1"/>
    </source>
</evidence>
<reference evidence="2" key="1">
    <citation type="submission" date="2016-11" db="EMBL/GenBank/DDBJ databases">
        <authorList>
            <person name="Varghese N."/>
            <person name="Submissions S."/>
        </authorList>
    </citation>
    <scope>NUCLEOTIDE SEQUENCE [LARGE SCALE GENOMIC DNA]</scope>
    <source>
        <strain evidence="2">DSM 3661</strain>
    </source>
</reference>
<sequence>MKKILSILCVVLMTSCSQEEIDLENPQVITAGPVLEGGLLSFKDDKSFIKEYNLLTKLKSSNEVNSWIDSKGHSAFLNVSDSTQIKYDEVEQAKIIYSDALKAILNFESKFKINGKILWLNESNLYLLSENDLSKNLKELKSSENSLEVYGRVIGIKDNRATNTSRTILNANRSKGWSYGYSYAGSDKRIDLTLFNETIILNGNLQSTKMFLKCQRLNKNCSFWKCRWNSDNGGVLYIKVGNQVNWNFNNNLNSYNSVYGYLLSDSNNTVLFADGVQPVGPFIPLADNFVTSSAVNVTLINDNTLGNITTWTQILSWY</sequence>
<dbReference type="EMBL" id="FRBU01000001">
    <property type="protein sequence ID" value="SHL03299.1"/>
    <property type="molecule type" value="Genomic_DNA"/>
</dbReference>
<proteinExistence type="predicted"/>
<dbReference type="Proteomes" id="UP000184260">
    <property type="component" value="Unassembled WGS sequence"/>
</dbReference>
<dbReference type="PROSITE" id="PS51257">
    <property type="entry name" value="PROKAR_LIPOPROTEIN"/>
    <property type="match status" value="1"/>
</dbReference>
<organism evidence="1 2">
    <name type="scientific">Flavobacterium xanthum</name>
    <dbReference type="NCBI Taxonomy" id="69322"/>
    <lineage>
        <taxon>Bacteria</taxon>
        <taxon>Pseudomonadati</taxon>
        <taxon>Bacteroidota</taxon>
        <taxon>Flavobacteriia</taxon>
        <taxon>Flavobacteriales</taxon>
        <taxon>Flavobacteriaceae</taxon>
        <taxon>Flavobacterium</taxon>
    </lineage>
</organism>